<dbReference type="EMBL" id="DF846370">
    <property type="protein sequence ID" value="GAT50317.1"/>
    <property type="molecule type" value="Genomic_DNA"/>
</dbReference>
<evidence type="ECO:0000313" key="4">
    <source>
        <dbReference type="Proteomes" id="UP000815677"/>
    </source>
</evidence>
<evidence type="ECO:0000256" key="2">
    <source>
        <dbReference type="SAM" id="Phobius"/>
    </source>
</evidence>
<sequence>MSSSSADPNASATSVGAAASASSSQGCTEQTSTICGLGGAGDLYRLVLTFIGTLIILLLIASFMVARGYIRRRRLRALGLPVDNARPWQITIAVRERPVRQGRHVLLGPRPEMFDLYVDAEKGRIPMKEASESIGTWGSFLPISATFIPSPENTIPATKMEPSAVESPSESVSDPAALTPVGPAPALQVPGAPLPSAGAGAGQSLIMAMLGRGLRHARAHARTEDTNTTNTTTTTNTNSNPLSLPTTLLPISASRHAVASSPGPAPLSIPIPISEADAAALAAASAVPIPPPPPIWLGPPVARVACVIAMPVPPACDVSPSEGDRVELADGDEKEEAPLPLVELGIAHVELHAGEGETVSGAEDDVELSS</sequence>
<evidence type="ECO:0000313" key="3">
    <source>
        <dbReference type="EMBL" id="GAT50317.1"/>
    </source>
</evidence>
<feature type="transmembrane region" description="Helical" evidence="2">
    <location>
        <begin position="46"/>
        <end position="66"/>
    </location>
</feature>
<dbReference type="Proteomes" id="UP000815677">
    <property type="component" value="Unassembled WGS sequence"/>
</dbReference>
<name>A0ABQ0LII1_MYCCL</name>
<feature type="region of interest" description="Disordered" evidence="1">
    <location>
        <begin position="161"/>
        <end position="184"/>
    </location>
</feature>
<keyword evidence="2" id="KW-1133">Transmembrane helix</keyword>
<keyword evidence="4" id="KW-1185">Reference proteome</keyword>
<protein>
    <submittedName>
        <fullName evidence="3">Uncharacterized protein</fullName>
    </submittedName>
</protein>
<feature type="compositionally biased region" description="Low complexity" evidence="1">
    <location>
        <begin position="161"/>
        <end position="177"/>
    </location>
</feature>
<evidence type="ECO:0000256" key="1">
    <source>
        <dbReference type="SAM" id="MobiDB-lite"/>
    </source>
</evidence>
<accession>A0ABQ0LII1</accession>
<keyword evidence="2" id="KW-0472">Membrane</keyword>
<feature type="region of interest" description="Disordered" evidence="1">
    <location>
        <begin position="218"/>
        <end position="243"/>
    </location>
</feature>
<proteinExistence type="predicted"/>
<keyword evidence="2" id="KW-0812">Transmembrane</keyword>
<organism evidence="3 4">
    <name type="scientific">Mycena chlorophos</name>
    <name type="common">Agaric fungus</name>
    <name type="synonym">Agaricus chlorophos</name>
    <dbReference type="NCBI Taxonomy" id="658473"/>
    <lineage>
        <taxon>Eukaryota</taxon>
        <taxon>Fungi</taxon>
        <taxon>Dikarya</taxon>
        <taxon>Basidiomycota</taxon>
        <taxon>Agaricomycotina</taxon>
        <taxon>Agaricomycetes</taxon>
        <taxon>Agaricomycetidae</taxon>
        <taxon>Agaricales</taxon>
        <taxon>Marasmiineae</taxon>
        <taxon>Mycenaceae</taxon>
        <taxon>Mycena</taxon>
    </lineage>
</organism>
<gene>
    <name evidence="3" type="ORF">MCHLO_07571</name>
</gene>
<reference evidence="3" key="1">
    <citation type="submission" date="2014-09" db="EMBL/GenBank/DDBJ databases">
        <title>Genome sequence of the luminous mushroom Mycena chlorophos for searching fungal bioluminescence genes.</title>
        <authorList>
            <person name="Tanaka Y."/>
            <person name="Kasuga D."/>
            <person name="Oba Y."/>
            <person name="Hase S."/>
            <person name="Sato K."/>
            <person name="Oba Y."/>
            <person name="Sakakibara Y."/>
        </authorList>
    </citation>
    <scope>NUCLEOTIDE SEQUENCE</scope>
</reference>
<feature type="compositionally biased region" description="Low complexity" evidence="1">
    <location>
        <begin position="226"/>
        <end position="243"/>
    </location>
</feature>